<organism evidence="1">
    <name type="scientific">Anguilla anguilla</name>
    <name type="common">European freshwater eel</name>
    <name type="synonym">Muraena anguilla</name>
    <dbReference type="NCBI Taxonomy" id="7936"/>
    <lineage>
        <taxon>Eukaryota</taxon>
        <taxon>Metazoa</taxon>
        <taxon>Chordata</taxon>
        <taxon>Craniata</taxon>
        <taxon>Vertebrata</taxon>
        <taxon>Euteleostomi</taxon>
        <taxon>Actinopterygii</taxon>
        <taxon>Neopterygii</taxon>
        <taxon>Teleostei</taxon>
        <taxon>Anguilliformes</taxon>
        <taxon>Anguillidae</taxon>
        <taxon>Anguilla</taxon>
    </lineage>
</organism>
<evidence type="ECO:0000313" key="1">
    <source>
        <dbReference type="EMBL" id="JAH30490.1"/>
    </source>
</evidence>
<name>A0A0E9RQ04_ANGAN</name>
<sequence length="38" mass="4285">MLANLVLRSHLVYHTVLKHYSEKMSLSCSLSNVNVALL</sequence>
<reference evidence="1" key="2">
    <citation type="journal article" date="2015" name="Fish Shellfish Immunol.">
        <title>Early steps in the European eel (Anguilla anguilla)-Vibrio vulnificus interaction in the gills: Role of the RtxA13 toxin.</title>
        <authorList>
            <person name="Callol A."/>
            <person name="Pajuelo D."/>
            <person name="Ebbesson L."/>
            <person name="Teles M."/>
            <person name="MacKenzie S."/>
            <person name="Amaro C."/>
        </authorList>
    </citation>
    <scope>NUCLEOTIDE SEQUENCE</scope>
</reference>
<accession>A0A0E9RQ04</accession>
<reference evidence="1" key="1">
    <citation type="submission" date="2014-11" db="EMBL/GenBank/DDBJ databases">
        <authorList>
            <person name="Amaro Gonzalez C."/>
        </authorList>
    </citation>
    <scope>NUCLEOTIDE SEQUENCE</scope>
</reference>
<dbReference type="EMBL" id="GBXM01078087">
    <property type="protein sequence ID" value="JAH30490.1"/>
    <property type="molecule type" value="Transcribed_RNA"/>
</dbReference>
<protein>
    <submittedName>
        <fullName evidence="1">Uncharacterized protein</fullName>
    </submittedName>
</protein>
<dbReference type="AlphaFoldDB" id="A0A0E9RQ04"/>
<proteinExistence type="predicted"/>